<name>A0AAV4PYR2_9ARAC</name>
<dbReference type="Proteomes" id="UP001054837">
    <property type="component" value="Unassembled WGS sequence"/>
</dbReference>
<comment type="caution">
    <text evidence="4">The sequence shown here is derived from an EMBL/GenBank/DDBJ whole genome shotgun (WGS) entry which is preliminary data.</text>
</comment>
<gene>
    <name evidence="4" type="primary">CG9164</name>
    <name evidence="4" type="ORF">CDAR_211161</name>
</gene>
<dbReference type="Pfam" id="PF00685">
    <property type="entry name" value="Sulfotransfer_1"/>
    <property type="match status" value="1"/>
</dbReference>
<evidence type="ECO:0000256" key="1">
    <source>
        <dbReference type="ARBA" id="ARBA00010236"/>
    </source>
</evidence>
<keyword evidence="2" id="KW-1133">Transmembrane helix</keyword>
<sequence>MEIKRRIIEKRHVLSSTSKLCRKALYGLIGVILSSYVVLFILVVSRHIDQSAQAEVRRALTEEVKERTKNLKSVSLVGGIGHSLLRMERYQERWAAMARVLNTNEGRMNNFRRKINVCVQPKFKKPPGPMTALASFPGSGNTWIRYLVQQATGILTGSVYRDYSLKRNGYPAESVANGSVLLIKTHEWGETTRQKFDKAVLLIRDPYGCLVAEFNRRAGGHVGHASPEKFHKGNAWPNFVQVHSKLWMESILDWLQFQGPLLVLRYETITQELPGQLIHLLKFLDTNITWNAFQCVIRNKDGVFRRAKKQLNFELFDDSMKRTVEGYKAVVEMALRYHEQGIKFDINNTTLLQSNASNGSNIDVMPVTYVEKGQNDNGS</sequence>
<dbReference type="PANTHER" id="PTHR45964:SF5">
    <property type="entry name" value="WSCD FAMILY MEMBER CG9164"/>
    <property type="match status" value="1"/>
</dbReference>
<dbReference type="AlphaFoldDB" id="A0AAV4PYR2"/>
<dbReference type="InterPro" id="IPR051589">
    <property type="entry name" value="Sialate-O-sulfotransferase"/>
</dbReference>
<evidence type="ECO:0000313" key="4">
    <source>
        <dbReference type="EMBL" id="GIY02026.1"/>
    </source>
</evidence>
<evidence type="ECO:0000313" key="5">
    <source>
        <dbReference type="Proteomes" id="UP001054837"/>
    </source>
</evidence>
<dbReference type="PANTHER" id="PTHR45964">
    <property type="entry name" value="WSCD FAMILY MEMBER CG9164"/>
    <property type="match status" value="1"/>
</dbReference>
<evidence type="ECO:0000259" key="3">
    <source>
        <dbReference type="Pfam" id="PF00685"/>
    </source>
</evidence>
<reference evidence="4 5" key="1">
    <citation type="submission" date="2021-06" db="EMBL/GenBank/DDBJ databases">
        <title>Caerostris darwini draft genome.</title>
        <authorList>
            <person name="Kono N."/>
            <person name="Arakawa K."/>
        </authorList>
    </citation>
    <scope>NUCLEOTIDE SEQUENCE [LARGE SCALE GENOMIC DNA]</scope>
</reference>
<dbReference type="InterPro" id="IPR027417">
    <property type="entry name" value="P-loop_NTPase"/>
</dbReference>
<dbReference type="Gene3D" id="3.40.50.300">
    <property type="entry name" value="P-loop containing nucleotide triphosphate hydrolases"/>
    <property type="match status" value="1"/>
</dbReference>
<dbReference type="InterPro" id="IPR000863">
    <property type="entry name" value="Sulfotransferase_dom"/>
</dbReference>
<organism evidence="4 5">
    <name type="scientific">Caerostris darwini</name>
    <dbReference type="NCBI Taxonomy" id="1538125"/>
    <lineage>
        <taxon>Eukaryota</taxon>
        <taxon>Metazoa</taxon>
        <taxon>Ecdysozoa</taxon>
        <taxon>Arthropoda</taxon>
        <taxon>Chelicerata</taxon>
        <taxon>Arachnida</taxon>
        <taxon>Araneae</taxon>
        <taxon>Araneomorphae</taxon>
        <taxon>Entelegynae</taxon>
        <taxon>Araneoidea</taxon>
        <taxon>Araneidae</taxon>
        <taxon>Caerostris</taxon>
    </lineage>
</organism>
<proteinExistence type="inferred from homology"/>
<dbReference type="GO" id="GO:0008146">
    <property type="term" value="F:sulfotransferase activity"/>
    <property type="evidence" value="ECO:0007669"/>
    <property type="project" value="InterPro"/>
</dbReference>
<accession>A0AAV4PYR2</accession>
<dbReference type="SUPFAM" id="SSF52540">
    <property type="entry name" value="P-loop containing nucleoside triphosphate hydrolases"/>
    <property type="match status" value="1"/>
</dbReference>
<feature type="domain" description="Sulfotransferase" evidence="3">
    <location>
        <begin position="176"/>
        <end position="296"/>
    </location>
</feature>
<keyword evidence="2" id="KW-0812">Transmembrane</keyword>
<protein>
    <submittedName>
        <fullName evidence="4">WSCD family member CG9164</fullName>
    </submittedName>
</protein>
<keyword evidence="5" id="KW-1185">Reference proteome</keyword>
<evidence type="ECO:0000256" key="2">
    <source>
        <dbReference type="SAM" id="Phobius"/>
    </source>
</evidence>
<comment type="similarity">
    <text evidence="1">Belongs to the WSCD family.</text>
</comment>
<feature type="transmembrane region" description="Helical" evidence="2">
    <location>
        <begin position="24"/>
        <end position="44"/>
    </location>
</feature>
<keyword evidence="2" id="KW-0472">Membrane</keyword>
<dbReference type="EMBL" id="BPLQ01003640">
    <property type="protein sequence ID" value="GIY02026.1"/>
    <property type="molecule type" value="Genomic_DNA"/>
</dbReference>